<proteinExistence type="predicted"/>
<name>A0A975ZMI2_9RHOB</name>
<keyword evidence="3" id="KW-1185">Reference proteome</keyword>
<dbReference type="EMBL" id="FNYY01000002">
    <property type="protein sequence ID" value="SEI95571.1"/>
    <property type="molecule type" value="Genomic_DNA"/>
</dbReference>
<dbReference type="InterPro" id="IPR018772">
    <property type="entry name" value="Transcription_activator_HlyU"/>
</dbReference>
<organism evidence="2 3">
    <name type="scientific">Marinovum algicola</name>
    <dbReference type="NCBI Taxonomy" id="42444"/>
    <lineage>
        <taxon>Bacteria</taxon>
        <taxon>Pseudomonadati</taxon>
        <taxon>Pseudomonadota</taxon>
        <taxon>Alphaproteobacteria</taxon>
        <taxon>Rhodobacterales</taxon>
        <taxon>Roseobacteraceae</taxon>
        <taxon>Marinovum</taxon>
    </lineage>
</organism>
<dbReference type="GeneID" id="80817322"/>
<sequence length="94" mass="10367">MSLFKKLFGGGSGAGAAKSDPEPEDYNGFLIYPQPDKQSGGYRIGARIEKEIGGELRRHDLIRADIVSDPEEAERMSLLKARQVIDEQGDRLFG</sequence>
<reference evidence="2 3" key="1">
    <citation type="submission" date="2016-10" db="EMBL/GenBank/DDBJ databases">
        <authorList>
            <person name="Varghese N."/>
            <person name="Submissions S."/>
        </authorList>
    </citation>
    <scope>NUCLEOTIDE SEQUENCE [LARGE SCALE GENOMIC DNA]</scope>
    <source>
        <strain evidence="2 3">FF3</strain>
    </source>
</reference>
<protein>
    <recommendedName>
        <fullName evidence="4">Transcriptional activator HlyU</fullName>
    </recommendedName>
</protein>
<dbReference type="Pfam" id="PF10115">
    <property type="entry name" value="HlyU"/>
    <property type="match status" value="1"/>
</dbReference>
<accession>A0A975ZMI2</accession>
<evidence type="ECO:0000313" key="3">
    <source>
        <dbReference type="Proteomes" id="UP000182932"/>
    </source>
</evidence>
<evidence type="ECO:0000313" key="2">
    <source>
        <dbReference type="EMBL" id="SEI95571.1"/>
    </source>
</evidence>
<dbReference type="Proteomes" id="UP000182932">
    <property type="component" value="Unassembled WGS sequence"/>
</dbReference>
<evidence type="ECO:0008006" key="4">
    <source>
        <dbReference type="Google" id="ProtNLM"/>
    </source>
</evidence>
<dbReference type="AlphaFoldDB" id="A0A975ZMI2"/>
<comment type="caution">
    <text evidence="2">The sequence shown here is derived from an EMBL/GenBank/DDBJ whole genome shotgun (WGS) entry which is preliminary data.</text>
</comment>
<gene>
    <name evidence="2" type="ORF">SAMN04487940_102471</name>
</gene>
<evidence type="ECO:0000256" key="1">
    <source>
        <dbReference type="SAM" id="MobiDB-lite"/>
    </source>
</evidence>
<feature type="region of interest" description="Disordered" evidence="1">
    <location>
        <begin position="1"/>
        <end position="34"/>
    </location>
</feature>
<dbReference type="RefSeq" id="WP_074835374.1">
    <property type="nucleotide sequence ID" value="NZ_CATLQZ010000001.1"/>
</dbReference>